<feature type="domain" description="Helitron helicase-like" evidence="2">
    <location>
        <begin position="237"/>
        <end position="316"/>
    </location>
</feature>
<dbReference type="RefSeq" id="XP_001219299.1">
    <property type="nucleotide sequence ID" value="XM_001219298.1"/>
</dbReference>
<accession>Q2HI76</accession>
<dbReference type="Proteomes" id="UP000001056">
    <property type="component" value="Unassembled WGS sequence"/>
</dbReference>
<feature type="region of interest" description="Disordered" evidence="1">
    <location>
        <begin position="438"/>
        <end position="462"/>
    </location>
</feature>
<evidence type="ECO:0000259" key="3">
    <source>
        <dbReference type="Pfam" id="PF20209"/>
    </source>
</evidence>
<feature type="region of interest" description="Disordered" evidence="1">
    <location>
        <begin position="162"/>
        <end position="191"/>
    </location>
</feature>
<feature type="domain" description="DUF6570" evidence="3">
    <location>
        <begin position="1"/>
        <end position="103"/>
    </location>
</feature>
<evidence type="ECO:0008006" key="6">
    <source>
        <dbReference type="Google" id="ProtNLM"/>
    </source>
</evidence>
<evidence type="ECO:0000256" key="1">
    <source>
        <dbReference type="SAM" id="MobiDB-lite"/>
    </source>
</evidence>
<dbReference type="InterPro" id="IPR046700">
    <property type="entry name" value="DUF6570"/>
</dbReference>
<organism evidence="4 5">
    <name type="scientific">Chaetomium globosum (strain ATCC 6205 / CBS 148.51 / DSM 1962 / NBRC 6347 / NRRL 1970)</name>
    <name type="common">Soil fungus</name>
    <dbReference type="NCBI Taxonomy" id="306901"/>
    <lineage>
        <taxon>Eukaryota</taxon>
        <taxon>Fungi</taxon>
        <taxon>Dikarya</taxon>
        <taxon>Ascomycota</taxon>
        <taxon>Pezizomycotina</taxon>
        <taxon>Sordariomycetes</taxon>
        <taxon>Sordariomycetidae</taxon>
        <taxon>Sordariales</taxon>
        <taxon>Chaetomiaceae</taxon>
        <taxon>Chaetomium</taxon>
    </lineage>
</organism>
<name>Q2HI76_CHAGB</name>
<dbReference type="HOGENOM" id="CLU_446176_0_0_1"/>
<evidence type="ECO:0000313" key="5">
    <source>
        <dbReference type="Proteomes" id="UP000001056"/>
    </source>
</evidence>
<dbReference type="VEuPathDB" id="FungiDB:CHGG_00078"/>
<gene>
    <name evidence="4" type="ORF">CHGG_00078</name>
</gene>
<dbReference type="GeneID" id="4388284"/>
<reference evidence="5" key="1">
    <citation type="journal article" date="2015" name="Genome Announc.">
        <title>Draft genome sequence of the cellulolytic fungus Chaetomium globosum.</title>
        <authorList>
            <person name="Cuomo C.A."/>
            <person name="Untereiner W.A."/>
            <person name="Ma L.-J."/>
            <person name="Grabherr M."/>
            <person name="Birren B.W."/>
        </authorList>
    </citation>
    <scope>NUCLEOTIDE SEQUENCE [LARGE SCALE GENOMIC DNA]</scope>
    <source>
        <strain evidence="5">ATCC 6205 / CBS 148.51 / DSM 1962 / NBRC 6347 / NRRL 1970</strain>
    </source>
</reference>
<dbReference type="AlphaFoldDB" id="Q2HI76"/>
<keyword evidence="5" id="KW-1185">Reference proteome</keyword>
<dbReference type="InterPro" id="IPR025476">
    <property type="entry name" value="Helitron_helicase-like"/>
</dbReference>
<dbReference type="InParanoid" id="Q2HI76"/>
<evidence type="ECO:0000259" key="2">
    <source>
        <dbReference type="Pfam" id="PF14214"/>
    </source>
</evidence>
<dbReference type="Pfam" id="PF20209">
    <property type="entry name" value="DUF6570"/>
    <property type="match status" value="1"/>
</dbReference>
<dbReference type="Pfam" id="PF14214">
    <property type="entry name" value="Helitron_like_N"/>
    <property type="match status" value="2"/>
</dbReference>
<dbReference type="eggNOG" id="KOG0987">
    <property type="taxonomic scope" value="Eukaryota"/>
</dbReference>
<feature type="compositionally biased region" description="Pro residues" evidence="1">
    <location>
        <begin position="444"/>
        <end position="454"/>
    </location>
</feature>
<dbReference type="OrthoDB" id="432234at2759"/>
<dbReference type="EMBL" id="CH408029">
    <property type="protein sequence ID" value="EAQ91843.1"/>
    <property type="molecule type" value="Genomic_DNA"/>
</dbReference>
<proteinExistence type="predicted"/>
<sequence>MLIARVHVHIQVLAVRGAQYKYRGHVVHFLRDVGKVYSQLPCLARDLDVIILRPANTANHPHLQCQFRRQFVVRRKVVTAWLLFLRAHHPGYRDVEVDQAALQALPERGDLMDQLPIHEVEDAAVNLEDAVDFDDQEAAAVPNMVVSERELDMLRAELAGEPHVHNPMEFQPRRQSPPPDEAPPAQDHIVGPEIRSTPLSEFNRSQALLSLAFPSLYPEGKAEFVLPRQRSIEYGDYLQHALKWRDGRFTRHPRFRFVAFNTRMRRQISARSAFFVKRHEQLNPEPVNIDTLKEALRNETPDGKRLLDSIVRWTGTYHFHRRLQLFTTLVMKQKFNLTELWQRYEWQGRGSPHSHGLCWFLEAPLPEMTSEAARQQFAEFWGIHVHAVNPEAGRQMPPGESNPLRAIPTVDSELSEAQLSKVVNRVQRHHCNTSYCLRKKKTPRQPPDAPPAPAPQINLLPSNRLSPSNSACRVWKMDFDATDQRINDAICAITGAQRARDGQVKAVRRLVYDKDDAVLIAATGYGKSAVLYAFSALTDKTTVQIVPLTKLGENQRDDIARNVAGSKPVWVDADTHLKNPRIWDHIRNGVTAPSLTCLGHVGSTCLRDLNPH</sequence>
<evidence type="ECO:0000313" key="4">
    <source>
        <dbReference type="EMBL" id="EAQ91843.1"/>
    </source>
</evidence>
<dbReference type="Gene3D" id="3.40.50.300">
    <property type="entry name" value="P-loop containing nucleotide triphosphate hydrolases"/>
    <property type="match status" value="1"/>
</dbReference>
<feature type="domain" description="Helitron helicase-like" evidence="2">
    <location>
        <begin position="317"/>
        <end position="357"/>
    </location>
</feature>
<dbReference type="SUPFAM" id="SSF52540">
    <property type="entry name" value="P-loop containing nucleoside triphosphate hydrolases"/>
    <property type="match status" value="1"/>
</dbReference>
<dbReference type="InterPro" id="IPR027417">
    <property type="entry name" value="P-loop_NTPase"/>
</dbReference>
<protein>
    <recommendedName>
        <fullName evidence="6">Helitron helicase-like domain-containing protein</fullName>
    </recommendedName>
</protein>